<dbReference type="InterPro" id="IPR012310">
    <property type="entry name" value="DNA_ligase_ATP-dep_cent"/>
</dbReference>
<dbReference type="Gene3D" id="2.40.50.140">
    <property type="entry name" value="Nucleic acid-binding proteins"/>
    <property type="match status" value="1"/>
</dbReference>
<comment type="catalytic activity">
    <reaction evidence="4">
        <text>ATP + (deoxyribonucleotide)n-3'-hydroxyl + 5'-phospho-(deoxyribonucleotide)m = (deoxyribonucleotide)n+m + AMP + diphosphate.</text>
        <dbReference type="EC" id="6.5.1.1"/>
    </reaction>
</comment>
<evidence type="ECO:0000256" key="1">
    <source>
        <dbReference type="ARBA" id="ARBA00007572"/>
    </source>
</evidence>
<dbReference type="Gene3D" id="3.30.470.30">
    <property type="entry name" value="DNA ligase/mRNA capping enzyme"/>
    <property type="match status" value="1"/>
</dbReference>
<evidence type="ECO:0000259" key="6">
    <source>
        <dbReference type="PROSITE" id="PS50160"/>
    </source>
</evidence>
<evidence type="ECO:0000256" key="5">
    <source>
        <dbReference type="SAM" id="MobiDB-lite"/>
    </source>
</evidence>
<dbReference type="Gene3D" id="3.30.1490.70">
    <property type="match status" value="1"/>
</dbReference>
<sequence length="328" mass="36545">MQIIPPMLAKPATLPADEKDYGFEIKWDGIRALIYLAGDNLRILSRNLKDITRQYPELIPLPQALAGHSVILDGEIVAFDINGRPSFARLQNRMGLASDRTIARKSAEIPATYIIFDLLYIDGQSTLSLPYTERRRLLEELDLNGPSWQTPAYKVGQGRELLLASRRFGLEGIVAKKLDSVYLPGKRPGTWLKIKNVHRQEFVIGGWLPGQGTRTGMIGALLLGYYDRTPGEAAKAGQPQRLLFAGAVGTGFNHTTLKKLQHLLKPLEQVEPPFANPPPLKGAIFVQPALVGEIEFTEWTPGGTLRHPSFKGLRNDKDPRDIQRENKD</sequence>
<dbReference type="STRING" id="1123285.SAMN05660235_01375"/>
<dbReference type="Pfam" id="PF01068">
    <property type="entry name" value="DNA_ligase_A_M"/>
    <property type="match status" value="1"/>
</dbReference>
<evidence type="ECO:0000256" key="4">
    <source>
        <dbReference type="ARBA" id="ARBA00034003"/>
    </source>
</evidence>
<dbReference type="GO" id="GO:0003910">
    <property type="term" value="F:DNA ligase (ATP) activity"/>
    <property type="evidence" value="ECO:0007669"/>
    <property type="project" value="UniProtKB-EC"/>
</dbReference>
<evidence type="ECO:0000313" key="8">
    <source>
        <dbReference type="Proteomes" id="UP000243333"/>
    </source>
</evidence>
<keyword evidence="8" id="KW-1185">Reference proteome</keyword>
<dbReference type="PROSITE" id="PS00697">
    <property type="entry name" value="DNA_LIGASE_A1"/>
    <property type="match status" value="1"/>
</dbReference>
<dbReference type="AlphaFoldDB" id="A0A1G7KJK1"/>
<dbReference type="EC" id="6.5.1.1" evidence="2"/>
<dbReference type="GO" id="GO:0006281">
    <property type="term" value="P:DNA repair"/>
    <property type="evidence" value="ECO:0007669"/>
    <property type="project" value="InterPro"/>
</dbReference>
<evidence type="ECO:0000313" key="7">
    <source>
        <dbReference type="EMBL" id="SDF37224.1"/>
    </source>
</evidence>
<dbReference type="PANTHER" id="PTHR45674">
    <property type="entry name" value="DNA LIGASE 1/3 FAMILY MEMBER"/>
    <property type="match status" value="1"/>
</dbReference>
<dbReference type="CDD" id="cd07971">
    <property type="entry name" value="OBF_DNA_ligase_LigD"/>
    <property type="match status" value="1"/>
</dbReference>
<dbReference type="GO" id="GO:0005524">
    <property type="term" value="F:ATP binding"/>
    <property type="evidence" value="ECO:0007669"/>
    <property type="project" value="InterPro"/>
</dbReference>
<dbReference type="PANTHER" id="PTHR45674:SF4">
    <property type="entry name" value="DNA LIGASE 1"/>
    <property type="match status" value="1"/>
</dbReference>
<name>A0A1G7KJK1_9FIRM</name>
<dbReference type="InterPro" id="IPR012340">
    <property type="entry name" value="NA-bd_OB-fold"/>
</dbReference>
<evidence type="ECO:0000256" key="2">
    <source>
        <dbReference type="ARBA" id="ARBA00012727"/>
    </source>
</evidence>
<proteinExistence type="inferred from homology"/>
<dbReference type="SUPFAM" id="SSF50249">
    <property type="entry name" value="Nucleic acid-binding proteins"/>
    <property type="match status" value="1"/>
</dbReference>
<feature type="domain" description="ATP-dependent DNA ligase family profile" evidence="6">
    <location>
        <begin position="104"/>
        <end position="227"/>
    </location>
</feature>
<keyword evidence="3" id="KW-0436">Ligase</keyword>
<evidence type="ECO:0000256" key="3">
    <source>
        <dbReference type="ARBA" id="ARBA00022598"/>
    </source>
</evidence>
<accession>A0A1G7KJK1</accession>
<protein>
    <recommendedName>
        <fullName evidence="2">DNA ligase (ATP)</fullName>
        <ecNumber evidence="2">6.5.1.1</ecNumber>
    </recommendedName>
</protein>
<reference evidence="8" key="1">
    <citation type="submission" date="2016-10" db="EMBL/GenBank/DDBJ databases">
        <authorList>
            <person name="Varghese N."/>
            <person name="Submissions S."/>
        </authorList>
    </citation>
    <scope>NUCLEOTIDE SEQUENCE [LARGE SCALE GENOMIC DNA]</scope>
    <source>
        <strain evidence="8">DSM 23256</strain>
    </source>
</reference>
<dbReference type="RefSeq" id="WP_093689348.1">
    <property type="nucleotide sequence ID" value="NZ_FNBU01000008.1"/>
</dbReference>
<dbReference type="EMBL" id="FNBU01000008">
    <property type="protein sequence ID" value="SDF37224.1"/>
    <property type="molecule type" value="Genomic_DNA"/>
</dbReference>
<dbReference type="Proteomes" id="UP000243333">
    <property type="component" value="Unassembled WGS sequence"/>
</dbReference>
<dbReference type="SUPFAM" id="SSF56091">
    <property type="entry name" value="DNA ligase/mRNA capping enzyme, catalytic domain"/>
    <property type="match status" value="1"/>
</dbReference>
<dbReference type="CDD" id="cd07906">
    <property type="entry name" value="Adenylation_DNA_ligase_LigD_LigC"/>
    <property type="match status" value="1"/>
</dbReference>
<feature type="region of interest" description="Disordered" evidence="5">
    <location>
        <begin position="302"/>
        <end position="328"/>
    </location>
</feature>
<organism evidence="7 8">
    <name type="scientific">Sporolituus thermophilus DSM 23256</name>
    <dbReference type="NCBI Taxonomy" id="1123285"/>
    <lineage>
        <taxon>Bacteria</taxon>
        <taxon>Bacillati</taxon>
        <taxon>Bacillota</taxon>
        <taxon>Negativicutes</taxon>
        <taxon>Selenomonadales</taxon>
        <taxon>Sporomusaceae</taxon>
        <taxon>Sporolituus</taxon>
    </lineage>
</organism>
<dbReference type="PROSITE" id="PS50160">
    <property type="entry name" value="DNA_LIGASE_A3"/>
    <property type="match status" value="1"/>
</dbReference>
<dbReference type="InterPro" id="IPR012309">
    <property type="entry name" value="DNA_ligase_ATP-dep_C"/>
</dbReference>
<dbReference type="InterPro" id="IPR016059">
    <property type="entry name" value="DNA_ligase_ATP-dep_CS"/>
</dbReference>
<dbReference type="Pfam" id="PF04679">
    <property type="entry name" value="DNA_ligase_A_C"/>
    <property type="match status" value="1"/>
</dbReference>
<gene>
    <name evidence="7" type="ORF">SAMN05660235_01375</name>
</gene>
<dbReference type="NCBIfam" id="TIGR02779">
    <property type="entry name" value="NHEJ_ligase_lig"/>
    <property type="match status" value="1"/>
</dbReference>
<dbReference type="GO" id="GO:0006310">
    <property type="term" value="P:DNA recombination"/>
    <property type="evidence" value="ECO:0007669"/>
    <property type="project" value="InterPro"/>
</dbReference>
<dbReference type="InterPro" id="IPR014146">
    <property type="entry name" value="LigD_ligase_dom"/>
</dbReference>
<feature type="compositionally biased region" description="Basic and acidic residues" evidence="5">
    <location>
        <begin position="313"/>
        <end position="328"/>
    </location>
</feature>
<comment type="similarity">
    <text evidence="1">Belongs to the ATP-dependent DNA ligase family.</text>
</comment>
<dbReference type="OrthoDB" id="9802472at2"/>
<dbReference type="InterPro" id="IPR050191">
    <property type="entry name" value="ATP-dep_DNA_ligase"/>
</dbReference>